<dbReference type="KEGG" id="ica:Intca_0116"/>
<evidence type="ECO:0008006" key="3">
    <source>
        <dbReference type="Google" id="ProtNLM"/>
    </source>
</evidence>
<keyword evidence="2" id="KW-1185">Reference proteome</keyword>
<dbReference type="HOGENOM" id="CLU_2302049_0_0_11"/>
<dbReference type="STRING" id="710696.Intca_0116"/>
<protein>
    <recommendedName>
        <fullName evidence="3">Polyketide cyclase/dehydrase</fullName>
    </recommendedName>
</protein>
<organism evidence="1 2">
    <name type="scientific">Intrasporangium calvum (strain ATCC 23552 / DSM 43043 / JCM 3097 / NBRC 12989 / NCIMB 10167 / NRRL B-3866 / 7 KIP)</name>
    <dbReference type="NCBI Taxonomy" id="710696"/>
    <lineage>
        <taxon>Bacteria</taxon>
        <taxon>Bacillati</taxon>
        <taxon>Actinomycetota</taxon>
        <taxon>Actinomycetes</taxon>
        <taxon>Micrococcales</taxon>
        <taxon>Intrasporangiaceae</taxon>
        <taxon>Intrasporangium</taxon>
    </lineage>
</organism>
<evidence type="ECO:0000313" key="1">
    <source>
        <dbReference type="EMBL" id="ADU46677.1"/>
    </source>
</evidence>
<evidence type="ECO:0000313" key="2">
    <source>
        <dbReference type="Proteomes" id="UP000008914"/>
    </source>
</evidence>
<proteinExistence type="predicted"/>
<dbReference type="EMBL" id="CP002343">
    <property type="protein sequence ID" value="ADU46677.1"/>
    <property type="molecule type" value="Genomic_DNA"/>
</dbReference>
<reference evidence="1 2" key="1">
    <citation type="journal article" date="2010" name="Stand. Genomic Sci.">
        <title>Complete genome sequence of Intrasporangium calvum type strain (7 KIP).</title>
        <authorList>
            <person name="Del Rio T.G."/>
            <person name="Chertkov O."/>
            <person name="Yasawong M."/>
            <person name="Lucas S."/>
            <person name="Deshpande S."/>
            <person name="Cheng J.F."/>
            <person name="Detter C."/>
            <person name="Tapia R."/>
            <person name="Han C."/>
            <person name="Goodwin L."/>
            <person name="Pitluck S."/>
            <person name="Liolios K."/>
            <person name="Ivanova N."/>
            <person name="Mavromatis K."/>
            <person name="Pati A."/>
            <person name="Chen A."/>
            <person name="Palaniappan K."/>
            <person name="Land M."/>
            <person name="Hauser L."/>
            <person name="Chang Y.J."/>
            <person name="Jeffries C.D."/>
            <person name="Rohde M."/>
            <person name="Pukall R."/>
            <person name="Sikorski J."/>
            <person name="Goker M."/>
            <person name="Woyke T."/>
            <person name="Bristow J."/>
            <person name="Eisen J.A."/>
            <person name="Markowitz V."/>
            <person name="Hugenholtz P."/>
            <person name="Kyrpides N.C."/>
            <person name="Klenk H.P."/>
            <person name="Lapidus A."/>
        </authorList>
    </citation>
    <scope>NUCLEOTIDE SEQUENCE [LARGE SCALE GENOMIC DNA]</scope>
    <source>
        <strain evidence="2">ATCC 23552 / DSM 43043 / JCM 3097 / NBRC 12989 / 7 KIP</strain>
    </source>
</reference>
<sequence length="100" mass="10933">MPQVSADAHVPLPPDAAAAVAESFPPARPRVPPHVRSVRAAWRFRPEGAGALAIHTISYAAGPAWLARLAHEPTQWLLRHQAVRQVERLAEVARSRVRDA</sequence>
<dbReference type="RefSeq" id="WP_013490999.1">
    <property type="nucleotide sequence ID" value="NC_014830.1"/>
</dbReference>
<gene>
    <name evidence="1" type="ordered locus">Intca_0116</name>
</gene>
<dbReference type="Proteomes" id="UP000008914">
    <property type="component" value="Chromosome"/>
</dbReference>
<name>E6SFD9_INTC7</name>
<accession>E6SFD9</accession>
<dbReference type="AlphaFoldDB" id="E6SFD9"/>